<dbReference type="OrthoDB" id="982272at2"/>
<sequence>MRKVFIEAMLVIIGLAISIPYIINPGPILMFLFVFVAQPCIAVAVMLVLWEVYKDLTKSNLL</sequence>
<proteinExistence type="predicted"/>
<evidence type="ECO:0000313" key="2">
    <source>
        <dbReference type="EMBL" id="OHX66057.1"/>
    </source>
</evidence>
<evidence type="ECO:0000313" key="3">
    <source>
        <dbReference type="Proteomes" id="UP000179797"/>
    </source>
</evidence>
<feature type="transmembrane region" description="Helical" evidence="1">
    <location>
        <begin position="29"/>
        <end position="50"/>
    </location>
</feature>
<gene>
    <name evidence="2" type="ORF">NH26_06680</name>
</gene>
<keyword evidence="1" id="KW-0472">Membrane</keyword>
<keyword evidence="1" id="KW-1133">Transmembrane helix</keyword>
<protein>
    <submittedName>
        <fullName evidence="2">Uncharacterized protein</fullName>
    </submittedName>
</protein>
<comment type="caution">
    <text evidence="2">The sequence shown here is derived from an EMBL/GenBank/DDBJ whole genome shotgun (WGS) entry which is preliminary data.</text>
</comment>
<evidence type="ECO:0000256" key="1">
    <source>
        <dbReference type="SAM" id="Phobius"/>
    </source>
</evidence>
<dbReference type="EMBL" id="JRYR02000001">
    <property type="protein sequence ID" value="OHX66057.1"/>
    <property type="molecule type" value="Genomic_DNA"/>
</dbReference>
<keyword evidence="1" id="KW-0812">Transmembrane</keyword>
<organism evidence="2 3">
    <name type="scientific">Flammeovirga pacifica</name>
    <dbReference type="NCBI Taxonomy" id="915059"/>
    <lineage>
        <taxon>Bacteria</taxon>
        <taxon>Pseudomonadati</taxon>
        <taxon>Bacteroidota</taxon>
        <taxon>Cytophagia</taxon>
        <taxon>Cytophagales</taxon>
        <taxon>Flammeovirgaceae</taxon>
        <taxon>Flammeovirga</taxon>
    </lineage>
</organism>
<dbReference type="AlphaFoldDB" id="A0A1S1YYH6"/>
<name>A0A1S1YYH6_FLAPC</name>
<dbReference type="Proteomes" id="UP000179797">
    <property type="component" value="Unassembled WGS sequence"/>
</dbReference>
<dbReference type="STRING" id="915059.NH26_06680"/>
<accession>A0A1S1YYH6</accession>
<dbReference type="RefSeq" id="WP_044218729.1">
    <property type="nucleotide sequence ID" value="NZ_JRYR02000001.1"/>
</dbReference>
<reference evidence="2 3" key="1">
    <citation type="journal article" date="2012" name="Int. J. Syst. Evol. Microbiol.">
        <title>Flammeovirga pacifica sp. nov., isolated from deep-sea sediment.</title>
        <authorList>
            <person name="Xu H."/>
            <person name="Fu Y."/>
            <person name="Yang N."/>
            <person name="Ding Z."/>
            <person name="Lai Q."/>
            <person name="Zeng R."/>
        </authorList>
    </citation>
    <scope>NUCLEOTIDE SEQUENCE [LARGE SCALE GENOMIC DNA]</scope>
    <source>
        <strain evidence="3">DSM 24597 / LMG 26175 / WPAGA1</strain>
    </source>
</reference>
<keyword evidence="3" id="KW-1185">Reference proteome</keyword>
<feature type="transmembrane region" description="Helical" evidence="1">
    <location>
        <begin position="5"/>
        <end position="23"/>
    </location>
</feature>